<dbReference type="RefSeq" id="WP_024003504.1">
    <property type="nucleotide sequence ID" value="NZ_KI650979.1"/>
</dbReference>
<dbReference type="Proteomes" id="UP000018733">
    <property type="component" value="Unassembled WGS sequence"/>
</dbReference>
<keyword evidence="1" id="KW-0472">Membrane</keyword>
<evidence type="ECO:0000313" key="3">
    <source>
        <dbReference type="Proteomes" id="UP000018733"/>
    </source>
</evidence>
<dbReference type="HOGENOM" id="CLU_1782749_0_0_4"/>
<keyword evidence="1" id="KW-1133">Transmembrane helix</keyword>
<accession>V8R086</accession>
<dbReference type="PATRIC" id="fig|1424334.3.peg.433"/>
<reference evidence="2 3" key="1">
    <citation type="journal article" date="2014" name="Genome Announc.">
        <title>Draft Genome Sequence of Advenella kashmirensis Strain W13003, a Polycyclic Aromatic Hydrocarbon-Degrading Bacterium.</title>
        <authorList>
            <person name="Wang X."/>
            <person name="Jin D."/>
            <person name="Zhou L."/>
            <person name="Wu L."/>
            <person name="An W."/>
            <person name="Zhao L."/>
        </authorList>
    </citation>
    <scope>NUCLEOTIDE SEQUENCE [LARGE SCALE GENOMIC DNA]</scope>
    <source>
        <strain evidence="2 3">W13003</strain>
    </source>
</reference>
<keyword evidence="1" id="KW-0812">Transmembrane</keyword>
<keyword evidence="3" id="KW-1185">Reference proteome</keyword>
<evidence type="ECO:0000313" key="2">
    <source>
        <dbReference type="EMBL" id="ETF04679.1"/>
    </source>
</evidence>
<protein>
    <submittedName>
        <fullName evidence="2">Uncharacterized protein</fullName>
    </submittedName>
</protein>
<proteinExistence type="predicted"/>
<dbReference type="EMBL" id="AYXT01000001">
    <property type="protein sequence ID" value="ETF04679.1"/>
    <property type="molecule type" value="Genomic_DNA"/>
</dbReference>
<name>V8R086_9BURK</name>
<organism evidence="2 3">
    <name type="scientific">Advenella kashmirensis W13003</name>
    <dbReference type="NCBI Taxonomy" id="1424334"/>
    <lineage>
        <taxon>Bacteria</taxon>
        <taxon>Pseudomonadati</taxon>
        <taxon>Pseudomonadota</taxon>
        <taxon>Betaproteobacteria</taxon>
        <taxon>Burkholderiales</taxon>
        <taxon>Alcaligenaceae</taxon>
    </lineage>
</organism>
<dbReference type="OrthoDB" id="9835821at2"/>
<gene>
    <name evidence="2" type="ORF">W822_02180</name>
</gene>
<comment type="caution">
    <text evidence="2">The sequence shown here is derived from an EMBL/GenBank/DDBJ whole genome shotgun (WGS) entry which is preliminary data.</text>
</comment>
<evidence type="ECO:0000256" key="1">
    <source>
        <dbReference type="SAM" id="Phobius"/>
    </source>
</evidence>
<dbReference type="AlphaFoldDB" id="V8R086"/>
<feature type="transmembrane region" description="Helical" evidence="1">
    <location>
        <begin position="12"/>
        <end position="29"/>
    </location>
</feature>
<sequence length="145" mass="16783">MDKVSKKTAIKKFLMLQIVVALLLTAELWYFKSNYLYIAIFFIELYAVSRLENRLIKMPDSVNRFNRIYENGTDATASVIKIESTGRVTESGEYYVFTLALKKPRAQLIIEDEITDSQLYIKELATLPVRYLPDTMEAIILSEKL</sequence>